<proteinExistence type="predicted"/>
<keyword evidence="2" id="KW-0732">Signal</keyword>
<feature type="compositionally biased region" description="Polar residues" evidence="1">
    <location>
        <begin position="89"/>
        <end position="107"/>
    </location>
</feature>
<feature type="signal peptide" evidence="2">
    <location>
        <begin position="1"/>
        <end position="29"/>
    </location>
</feature>
<feature type="compositionally biased region" description="Basic and acidic residues" evidence="1">
    <location>
        <begin position="141"/>
        <end position="151"/>
    </location>
</feature>
<evidence type="ECO:0000313" key="4">
    <source>
        <dbReference type="Proteomes" id="UP000199518"/>
    </source>
</evidence>
<protein>
    <recommendedName>
        <fullName evidence="5">Tetratricopeptide repeat-containing protein</fullName>
    </recommendedName>
</protein>
<organism evidence="3 4">
    <name type="scientific">Planctomicrobium piriforme</name>
    <dbReference type="NCBI Taxonomy" id="1576369"/>
    <lineage>
        <taxon>Bacteria</taxon>
        <taxon>Pseudomonadati</taxon>
        <taxon>Planctomycetota</taxon>
        <taxon>Planctomycetia</taxon>
        <taxon>Planctomycetales</taxon>
        <taxon>Planctomycetaceae</taxon>
        <taxon>Planctomicrobium</taxon>
    </lineage>
</organism>
<sequence>MMIRPLKKSGRSRAALLAMLLSAAGHTFAADLGVEPVSATPLLEQSAFSAAAAHSLSNDSPGAGDDLQALKAERFRELRAKLDELSNLMPGNTSPRKTPTTTSNEPQTMPIHRPNGSANEPQALSHGQHSPSPLPSDGDDNADHAETERPTRGNISHGSISEDIDDVLSHPASEGNLHASSSEPVNGPIDRFALASSLFGAGDLEACLNVLRQTNLKELSREDQIWSEYMQASCHRRAGRYDQARQMYRGILSYPEADWVGELARWWLDNLEAKQKLLADTQRLNATLTAWETEIAALGKKK</sequence>
<dbReference type="InterPro" id="IPR011990">
    <property type="entry name" value="TPR-like_helical_dom_sf"/>
</dbReference>
<dbReference type="RefSeq" id="WP_092050421.1">
    <property type="nucleotide sequence ID" value="NZ_FOQD01000008.1"/>
</dbReference>
<evidence type="ECO:0000256" key="2">
    <source>
        <dbReference type="SAM" id="SignalP"/>
    </source>
</evidence>
<dbReference type="AlphaFoldDB" id="A0A1I3HND5"/>
<reference evidence="4" key="1">
    <citation type="submission" date="2016-10" db="EMBL/GenBank/DDBJ databases">
        <authorList>
            <person name="Varghese N."/>
            <person name="Submissions S."/>
        </authorList>
    </citation>
    <scope>NUCLEOTIDE SEQUENCE [LARGE SCALE GENOMIC DNA]</scope>
    <source>
        <strain evidence="4">DSM 26348</strain>
    </source>
</reference>
<dbReference type="Gene3D" id="1.25.40.10">
    <property type="entry name" value="Tetratricopeptide repeat domain"/>
    <property type="match status" value="1"/>
</dbReference>
<dbReference type="OrthoDB" id="255326at2"/>
<dbReference type="EMBL" id="FOQD01000008">
    <property type="protein sequence ID" value="SFI37119.1"/>
    <property type="molecule type" value="Genomic_DNA"/>
</dbReference>
<feature type="region of interest" description="Disordered" evidence="1">
    <location>
        <begin position="82"/>
        <end position="186"/>
    </location>
</feature>
<dbReference type="STRING" id="1576369.SAMN05421753_108129"/>
<evidence type="ECO:0000313" key="3">
    <source>
        <dbReference type="EMBL" id="SFI37119.1"/>
    </source>
</evidence>
<name>A0A1I3HND5_9PLAN</name>
<evidence type="ECO:0008006" key="5">
    <source>
        <dbReference type="Google" id="ProtNLM"/>
    </source>
</evidence>
<dbReference type="Proteomes" id="UP000199518">
    <property type="component" value="Unassembled WGS sequence"/>
</dbReference>
<keyword evidence="4" id="KW-1185">Reference proteome</keyword>
<gene>
    <name evidence="3" type="ORF">SAMN05421753_108129</name>
</gene>
<evidence type="ECO:0000256" key="1">
    <source>
        <dbReference type="SAM" id="MobiDB-lite"/>
    </source>
</evidence>
<feature type="compositionally biased region" description="Polar residues" evidence="1">
    <location>
        <begin position="116"/>
        <end position="131"/>
    </location>
</feature>
<feature type="chain" id="PRO_5011435798" description="Tetratricopeptide repeat-containing protein" evidence="2">
    <location>
        <begin position="30"/>
        <end position="302"/>
    </location>
</feature>
<accession>A0A1I3HND5</accession>